<evidence type="ECO:0000313" key="2">
    <source>
        <dbReference type="EMBL" id="OPJ85884.1"/>
    </source>
</evidence>
<gene>
    <name evidence="2" type="ORF">AV530_009589</name>
</gene>
<dbReference type="AlphaFoldDB" id="A0A1V4KN68"/>
<protein>
    <submittedName>
        <fullName evidence="2">Uncharacterized protein</fullName>
    </submittedName>
</protein>
<evidence type="ECO:0000313" key="3">
    <source>
        <dbReference type="Proteomes" id="UP000190648"/>
    </source>
</evidence>
<feature type="region of interest" description="Disordered" evidence="1">
    <location>
        <begin position="42"/>
        <end position="85"/>
    </location>
</feature>
<proteinExistence type="predicted"/>
<comment type="caution">
    <text evidence="2">The sequence shown here is derived from an EMBL/GenBank/DDBJ whole genome shotgun (WGS) entry which is preliminary data.</text>
</comment>
<keyword evidence="3" id="KW-1185">Reference proteome</keyword>
<dbReference type="EMBL" id="LSYS01002594">
    <property type="protein sequence ID" value="OPJ85884.1"/>
    <property type="molecule type" value="Genomic_DNA"/>
</dbReference>
<accession>A0A1V4KN68</accession>
<organism evidence="2 3">
    <name type="scientific">Patagioenas fasciata monilis</name>
    <dbReference type="NCBI Taxonomy" id="372326"/>
    <lineage>
        <taxon>Eukaryota</taxon>
        <taxon>Metazoa</taxon>
        <taxon>Chordata</taxon>
        <taxon>Craniata</taxon>
        <taxon>Vertebrata</taxon>
        <taxon>Euteleostomi</taxon>
        <taxon>Archelosauria</taxon>
        <taxon>Archosauria</taxon>
        <taxon>Dinosauria</taxon>
        <taxon>Saurischia</taxon>
        <taxon>Theropoda</taxon>
        <taxon>Coelurosauria</taxon>
        <taxon>Aves</taxon>
        <taxon>Neognathae</taxon>
        <taxon>Neoaves</taxon>
        <taxon>Columbimorphae</taxon>
        <taxon>Columbiformes</taxon>
        <taxon>Columbidae</taxon>
        <taxon>Patagioenas</taxon>
    </lineage>
</organism>
<name>A0A1V4KN68_PATFA</name>
<dbReference type="Proteomes" id="UP000190648">
    <property type="component" value="Unassembled WGS sequence"/>
</dbReference>
<reference evidence="2 3" key="1">
    <citation type="submission" date="2016-02" db="EMBL/GenBank/DDBJ databases">
        <title>Band-tailed pigeon sequencing and assembly.</title>
        <authorList>
            <person name="Soares A.E."/>
            <person name="Novak B.J."/>
            <person name="Rice E.S."/>
            <person name="O'Connell B."/>
            <person name="Chang D."/>
            <person name="Weber S."/>
            <person name="Shapiro B."/>
        </authorList>
    </citation>
    <scope>NUCLEOTIDE SEQUENCE [LARGE SCALE GENOMIC DNA]</scope>
    <source>
        <strain evidence="2">BTP2013</strain>
        <tissue evidence="2">Blood</tissue>
    </source>
</reference>
<evidence type="ECO:0000256" key="1">
    <source>
        <dbReference type="SAM" id="MobiDB-lite"/>
    </source>
</evidence>
<sequence>MSSNMQPSSVALERSYTSWVQIQDEGDSNCSETVLANNLPVRMDWEGQGRGSGDRPPVSRPPEAPTTRRGRGATARCEGRQPRVPGGAFVWKSGGHCFLLPGA</sequence>